<dbReference type="InterPro" id="IPR012844">
    <property type="entry name" value="DhaM_N"/>
</dbReference>
<evidence type="ECO:0000256" key="1">
    <source>
        <dbReference type="ARBA" id="ARBA00001113"/>
    </source>
</evidence>
<dbReference type="RefSeq" id="WP_100365250.1">
    <property type="nucleotide sequence ID" value="NZ_PGFF01000001.1"/>
</dbReference>
<comment type="caution">
    <text evidence="11">The sequence shown here is derived from an EMBL/GenBank/DDBJ whole genome shotgun (WGS) entry which is preliminary data.</text>
</comment>
<dbReference type="Pfam" id="PF00381">
    <property type="entry name" value="PTS-HPr"/>
    <property type="match status" value="1"/>
</dbReference>
<dbReference type="PANTHER" id="PTHR38594">
    <property type="entry name" value="PEP-DEPENDENT DIHYDROXYACETONE KINASE, PHOSPHORYL DONOR SUBUNIT DHAM"/>
    <property type="match status" value="1"/>
</dbReference>
<dbReference type="GO" id="GO:0009401">
    <property type="term" value="P:phosphoenolpyruvate-dependent sugar phosphotransferase system"/>
    <property type="evidence" value="ECO:0007669"/>
    <property type="project" value="InterPro"/>
</dbReference>
<dbReference type="GO" id="GO:0019563">
    <property type="term" value="P:glycerol catabolic process"/>
    <property type="evidence" value="ECO:0007669"/>
    <property type="project" value="InterPro"/>
</dbReference>
<evidence type="ECO:0000259" key="10">
    <source>
        <dbReference type="PROSITE" id="PS51350"/>
    </source>
</evidence>
<feature type="domain" description="HPr" evidence="10">
    <location>
        <begin position="153"/>
        <end position="243"/>
    </location>
</feature>
<dbReference type="Gene3D" id="3.40.50.510">
    <property type="entry name" value="Phosphotransferase system, mannose-type IIA component"/>
    <property type="match status" value="1"/>
</dbReference>
<keyword evidence="6" id="KW-0808">Transferase</keyword>
<evidence type="ECO:0000256" key="3">
    <source>
        <dbReference type="ARBA" id="ARBA00003681"/>
    </source>
</evidence>
<feature type="compositionally biased region" description="Basic and acidic residues" evidence="8">
    <location>
        <begin position="125"/>
        <end position="134"/>
    </location>
</feature>
<dbReference type="InterPro" id="IPR004701">
    <property type="entry name" value="PTS_EIIA_man-typ"/>
</dbReference>
<evidence type="ECO:0000313" key="11">
    <source>
        <dbReference type="EMBL" id="PJJ73128.1"/>
    </source>
</evidence>
<sequence length="251" mass="24412">MIGIVVVSHSAALAEAALGLALEMVHGERPRIALAAGTPDGGFGTDAARVAEAIVEVAGDDGVLVLMDLGSAVMSAELAVELLDEPAPRVELSSAPFVEGLVAAVVTAAGGGSLDAVRAEAEGASAAKREHLGDDGDDAAPAPTAAPGTDGDVVTAEVVIVNPVGLHARPAAELAGLLGRLDADVRLANASSGAGPVPGASVLGIISLGVQQGETLRITATGAQARDAVDAVLSAARAGFGELGDGDTESG</sequence>
<protein>
    <recommendedName>
        <fullName evidence="5">Phosphocarrier protein HPr</fullName>
        <ecNumber evidence="4">2.7.1.121</ecNumber>
    </recommendedName>
</protein>
<dbReference type="SUPFAM" id="SSF55594">
    <property type="entry name" value="HPr-like"/>
    <property type="match status" value="1"/>
</dbReference>
<dbReference type="Pfam" id="PF03610">
    <property type="entry name" value="EIIA-man"/>
    <property type="match status" value="1"/>
</dbReference>
<dbReference type="Gene3D" id="3.30.1340.10">
    <property type="entry name" value="HPr-like"/>
    <property type="match status" value="1"/>
</dbReference>
<dbReference type="CDD" id="cd00367">
    <property type="entry name" value="PTS-HPr_like"/>
    <property type="match status" value="1"/>
</dbReference>
<evidence type="ECO:0000256" key="2">
    <source>
        <dbReference type="ARBA" id="ARBA00002788"/>
    </source>
</evidence>
<dbReference type="NCBIfam" id="TIGR01003">
    <property type="entry name" value="PTS_HPr_family"/>
    <property type="match status" value="1"/>
</dbReference>
<name>A0A2M9CMK8_9MICO</name>
<gene>
    <name evidence="11" type="ORF">CLV46_2712</name>
</gene>
<dbReference type="PRINTS" id="PR00107">
    <property type="entry name" value="PHOSPHOCPHPR"/>
</dbReference>
<dbReference type="GO" id="GO:0016020">
    <property type="term" value="C:membrane"/>
    <property type="evidence" value="ECO:0007669"/>
    <property type="project" value="InterPro"/>
</dbReference>
<evidence type="ECO:0000256" key="6">
    <source>
        <dbReference type="ARBA" id="ARBA00022679"/>
    </source>
</evidence>
<dbReference type="AlphaFoldDB" id="A0A2M9CMK8"/>
<dbReference type="InterPro" id="IPR036662">
    <property type="entry name" value="PTS_EIIA_man-typ_sf"/>
</dbReference>
<reference evidence="11 12" key="1">
    <citation type="submission" date="2017-11" db="EMBL/GenBank/DDBJ databases">
        <title>Genomic Encyclopedia of Archaeal and Bacterial Type Strains, Phase II (KMG-II): From Individual Species to Whole Genera.</title>
        <authorList>
            <person name="Goeker M."/>
        </authorList>
    </citation>
    <scope>NUCLEOTIDE SEQUENCE [LARGE SCALE GENOMIC DNA]</scope>
    <source>
        <strain evidence="11 12">DSM 27393</strain>
    </source>
</reference>
<feature type="compositionally biased region" description="Low complexity" evidence="8">
    <location>
        <begin position="139"/>
        <end position="150"/>
    </location>
</feature>
<dbReference type="SUPFAM" id="SSF53062">
    <property type="entry name" value="PTS system fructose IIA component-like"/>
    <property type="match status" value="1"/>
</dbReference>
<dbReference type="PROSITE" id="PS00369">
    <property type="entry name" value="PTS_HPR_HIS"/>
    <property type="match status" value="1"/>
</dbReference>
<dbReference type="EMBL" id="PGFF01000001">
    <property type="protein sequence ID" value="PJJ73128.1"/>
    <property type="molecule type" value="Genomic_DNA"/>
</dbReference>
<dbReference type="InterPro" id="IPR001020">
    <property type="entry name" value="PTS_HPr_His_P_site"/>
</dbReference>
<evidence type="ECO:0000313" key="12">
    <source>
        <dbReference type="Proteomes" id="UP000228758"/>
    </source>
</evidence>
<dbReference type="GO" id="GO:0047324">
    <property type="term" value="F:phosphoenolpyruvate-glycerone phosphotransferase activity"/>
    <property type="evidence" value="ECO:0007669"/>
    <property type="project" value="UniProtKB-EC"/>
</dbReference>
<feature type="domain" description="PTS EIIA type-4" evidence="9">
    <location>
        <begin position="1"/>
        <end position="132"/>
    </location>
</feature>
<accession>A0A2M9CMK8</accession>
<evidence type="ECO:0000256" key="5">
    <source>
        <dbReference type="ARBA" id="ARBA00020422"/>
    </source>
</evidence>
<dbReference type="PANTHER" id="PTHR38594:SF1">
    <property type="entry name" value="PEP-DEPENDENT DIHYDROXYACETONE KINASE, PHOSPHORYL DONOR SUBUNIT DHAM"/>
    <property type="match status" value="1"/>
</dbReference>
<keyword evidence="12" id="KW-1185">Reference proteome</keyword>
<proteinExistence type="predicted"/>
<dbReference type="OrthoDB" id="350754at2"/>
<evidence type="ECO:0000256" key="7">
    <source>
        <dbReference type="ARBA" id="ARBA00046577"/>
    </source>
</evidence>
<dbReference type="EC" id="2.7.1.121" evidence="4"/>
<evidence type="ECO:0000256" key="8">
    <source>
        <dbReference type="SAM" id="MobiDB-lite"/>
    </source>
</evidence>
<feature type="region of interest" description="Disordered" evidence="8">
    <location>
        <begin position="125"/>
        <end position="150"/>
    </location>
</feature>
<evidence type="ECO:0000256" key="4">
    <source>
        <dbReference type="ARBA" id="ARBA00012095"/>
    </source>
</evidence>
<dbReference type="PROSITE" id="PS51096">
    <property type="entry name" value="PTS_EIIA_TYPE_4"/>
    <property type="match status" value="1"/>
</dbReference>
<organism evidence="11 12">
    <name type="scientific">Diaminobutyricimonas aerilata</name>
    <dbReference type="NCBI Taxonomy" id="1162967"/>
    <lineage>
        <taxon>Bacteria</taxon>
        <taxon>Bacillati</taxon>
        <taxon>Actinomycetota</taxon>
        <taxon>Actinomycetes</taxon>
        <taxon>Micrococcales</taxon>
        <taxon>Microbacteriaceae</taxon>
        <taxon>Diaminobutyricimonas</taxon>
    </lineage>
</organism>
<dbReference type="Proteomes" id="UP000228758">
    <property type="component" value="Unassembled WGS sequence"/>
</dbReference>
<comment type="catalytic activity">
    <reaction evidence="1">
        <text>dihydroxyacetone + phosphoenolpyruvate = dihydroxyacetone phosphate + pyruvate</text>
        <dbReference type="Rhea" id="RHEA:18381"/>
        <dbReference type="ChEBI" id="CHEBI:15361"/>
        <dbReference type="ChEBI" id="CHEBI:16016"/>
        <dbReference type="ChEBI" id="CHEBI:57642"/>
        <dbReference type="ChEBI" id="CHEBI:58702"/>
        <dbReference type="EC" id="2.7.1.121"/>
    </reaction>
</comment>
<evidence type="ECO:0000259" key="9">
    <source>
        <dbReference type="PROSITE" id="PS51096"/>
    </source>
</evidence>
<dbReference type="InterPro" id="IPR035895">
    <property type="entry name" value="HPr-like_sf"/>
</dbReference>
<comment type="function">
    <text evidence="3">General (non sugar-specific) component of the phosphoenolpyruvate-dependent sugar phosphotransferase system (sugar PTS). This major carbohydrate active-transport system catalyzes the phosphorylation of incoming sugar substrates concomitantly with their translocation across the cell membrane. The phosphoryl group from phosphoenolpyruvate (PEP) is transferred to the phosphoryl carrier protein HPr by enzyme I. Phospho-HPr then transfers it to the PTS EIIA domain.</text>
</comment>
<dbReference type="PROSITE" id="PS51350">
    <property type="entry name" value="PTS_HPR_DOM"/>
    <property type="match status" value="1"/>
</dbReference>
<dbReference type="InterPro" id="IPR039643">
    <property type="entry name" value="DhaM"/>
</dbReference>
<comment type="function">
    <text evidence="2">Component of the dihydroxyacetone kinase complex, which is responsible for the phosphoenolpyruvate (PEP)-dependent phosphorylation of dihydroxyacetone. DhaM serves as the phosphoryl donor. Is phosphorylated by phosphoenolpyruvate in an EI- and HPr-dependent reaction, and a phosphorelay system on histidine residues finally leads to phosphoryl transfer to DhaL and dihydroxyacetone.</text>
</comment>
<dbReference type="InterPro" id="IPR000032">
    <property type="entry name" value="HPr-like"/>
</dbReference>
<dbReference type="NCBIfam" id="TIGR02364">
    <property type="entry name" value="dha_pts"/>
    <property type="match status" value="1"/>
</dbReference>
<comment type="subunit">
    <text evidence="7">Homodimer. The dihydroxyacetone kinase complex is composed of a homodimer of DhaM, a homodimer of DhaK and the subunit DhaL.</text>
</comment>